<dbReference type="RefSeq" id="WP_164853179.1">
    <property type="nucleotide sequence ID" value="NZ_CP026095.1"/>
</dbReference>
<gene>
    <name evidence="2" type="ORF">BAOM_2078</name>
</gene>
<accession>A0A3Q9RMQ0</accession>
<dbReference type="AlphaFoldDB" id="A0A3Q9RMQ0"/>
<evidence type="ECO:0000256" key="1">
    <source>
        <dbReference type="SAM" id="MobiDB-lite"/>
    </source>
</evidence>
<feature type="region of interest" description="Disordered" evidence="1">
    <location>
        <begin position="1"/>
        <end position="55"/>
    </location>
</feature>
<dbReference type="KEGG" id="pasa:BAOM_2078"/>
<protein>
    <submittedName>
        <fullName evidence="2">Uncharacterized protein</fullName>
    </submittedName>
</protein>
<dbReference type="Proteomes" id="UP000283095">
    <property type="component" value="Chromosome"/>
</dbReference>
<evidence type="ECO:0000313" key="3">
    <source>
        <dbReference type="Proteomes" id="UP000283095"/>
    </source>
</evidence>
<proteinExistence type="predicted"/>
<organism evidence="2 3">
    <name type="scientific">Peribacillus asahii</name>
    <dbReference type="NCBI Taxonomy" id="228899"/>
    <lineage>
        <taxon>Bacteria</taxon>
        <taxon>Bacillati</taxon>
        <taxon>Bacillota</taxon>
        <taxon>Bacilli</taxon>
        <taxon>Bacillales</taxon>
        <taxon>Bacillaceae</taxon>
        <taxon>Peribacillus</taxon>
    </lineage>
</organism>
<reference evidence="2 3" key="1">
    <citation type="submission" date="2018-01" db="EMBL/GenBank/DDBJ databases">
        <title>Bacillus asahii Genome sequencing and assembly.</title>
        <authorList>
            <person name="Jiang H."/>
            <person name="Feng Y."/>
            <person name="Zhao F."/>
            <person name="Lin X."/>
        </authorList>
    </citation>
    <scope>NUCLEOTIDE SEQUENCE [LARGE SCALE GENOMIC DNA]</scope>
    <source>
        <strain evidence="2 3">OM18</strain>
    </source>
</reference>
<dbReference type="EMBL" id="CP026095">
    <property type="protein sequence ID" value="AZV42687.1"/>
    <property type="molecule type" value="Genomic_DNA"/>
</dbReference>
<evidence type="ECO:0000313" key="2">
    <source>
        <dbReference type="EMBL" id="AZV42687.1"/>
    </source>
</evidence>
<sequence length="55" mass="6398">MNNEESKEVFSQYPTNQMVEIESPNVDKTQEKQDNKKEFADKESTYLGRGDLETP</sequence>
<feature type="compositionally biased region" description="Basic and acidic residues" evidence="1">
    <location>
        <begin position="28"/>
        <end position="55"/>
    </location>
</feature>
<name>A0A3Q9RMQ0_9BACI</name>